<feature type="transmembrane region" description="Helical" evidence="1">
    <location>
        <begin position="135"/>
        <end position="156"/>
    </location>
</feature>
<dbReference type="PANTHER" id="PTHR40465:SF1">
    <property type="entry name" value="DUF6534 DOMAIN-CONTAINING PROTEIN"/>
    <property type="match status" value="1"/>
</dbReference>
<feature type="transmembrane region" description="Helical" evidence="1">
    <location>
        <begin position="176"/>
        <end position="198"/>
    </location>
</feature>
<feature type="transmembrane region" description="Helical" evidence="1">
    <location>
        <begin position="56"/>
        <end position="79"/>
    </location>
</feature>
<feature type="transmembrane region" description="Helical" evidence="1">
    <location>
        <begin position="91"/>
        <end position="109"/>
    </location>
</feature>
<keyword evidence="4" id="KW-1185">Reference proteome</keyword>
<gene>
    <name evidence="3" type="ORF">B0H16DRAFT_1454228</name>
</gene>
<dbReference type="Proteomes" id="UP001215598">
    <property type="component" value="Unassembled WGS sequence"/>
</dbReference>
<protein>
    <recommendedName>
        <fullName evidence="2">DUF6534 domain-containing protein</fullName>
    </recommendedName>
</protein>
<reference evidence="3" key="1">
    <citation type="submission" date="2023-03" db="EMBL/GenBank/DDBJ databases">
        <title>Massive genome expansion in bonnet fungi (Mycena s.s.) driven by repeated elements and novel gene families across ecological guilds.</title>
        <authorList>
            <consortium name="Lawrence Berkeley National Laboratory"/>
            <person name="Harder C.B."/>
            <person name="Miyauchi S."/>
            <person name="Viragh M."/>
            <person name="Kuo A."/>
            <person name="Thoen E."/>
            <person name="Andreopoulos B."/>
            <person name="Lu D."/>
            <person name="Skrede I."/>
            <person name="Drula E."/>
            <person name="Henrissat B."/>
            <person name="Morin E."/>
            <person name="Kohler A."/>
            <person name="Barry K."/>
            <person name="LaButti K."/>
            <person name="Morin E."/>
            <person name="Salamov A."/>
            <person name="Lipzen A."/>
            <person name="Mereny Z."/>
            <person name="Hegedus B."/>
            <person name="Baldrian P."/>
            <person name="Stursova M."/>
            <person name="Weitz H."/>
            <person name="Taylor A."/>
            <person name="Grigoriev I.V."/>
            <person name="Nagy L.G."/>
            <person name="Martin F."/>
            <person name="Kauserud H."/>
        </authorList>
    </citation>
    <scope>NUCLEOTIDE SEQUENCE</scope>
    <source>
        <strain evidence="3">CBHHK182m</strain>
    </source>
</reference>
<dbReference type="PANTHER" id="PTHR40465">
    <property type="entry name" value="CHROMOSOME 1, WHOLE GENOME SHOTGUN SEQUENCE"/>
    <property type="match status" value="1"/>
</dbReference>
<dbReference type="InterPro" id="IPR045339">
    <property type="entry name" value="DUF6534"/>
</dbReference>
<feature type="transmembrane region" description="Helical" evidence="1">
    <location>
        <begin position="205"/>
        <end position="225"/>
    </location>
</feature>
<keyword evidence="1" id="KW-0472">Membrane</keyword>
<feature type="domain" description="DUF6534" evidence="2">
    <location>
        <begin position="141"/>
        <end position="236"/>
    </location>
</feature>
<sequence>MPLPTNGTVGLQAPPSPIQILLDNPATAIGPGVRKYILAKLSSRQKDNKIIRDFKLVYTIVVMELIQTAFGTHESWWYAVSNWGNFPALQTAPWTALGIAAIVSVALIAEDLSQQNLIHLRPVFMASVLLAIRKAVWLVGSFATDLLITGSMLWILQTSKSRSLVTPTNSLLNRLIVNTIQTGAATVVCAGIGLATFVKYTDKNYYYAFIYVLGKICSTGVFRYSNSFMATLNFRVHRKPGQTPGMGIQKQTEFEFVPLNPLAQKNPVAQNF</sequence>
<proteinExistence type="predicted"/>
<name>A0AAD7JL81_9AGAR</name>
<dbReference type="EMBL" id="JARKIB010000025">
    <property type="protein sequence ID" value="KAJ7765660.1"/>
    <property type="molecule type" value="Genomic_DNA"/>
</dbReference>
<dbReference type="AlphaFoldDB" id="A0AAD7JL81"/>
<evidence type="ECO:0000259" key="2">
    <source>
        <dbReference type="Pfam" id="PF20152"/>
    </source>
</evidence>
<organism evidence="3 4">
    <name type="scientific">Mycena metata</name>
    <dbReference type="NCBI Taxonomy" id="1033252"/>
    <lineage>
        <taxon>Eukaryota</taxon>
        <taxon>Fungi</taxon>
        <taxon>Dikarya</taxon>
        <taxon>Basidiomycota</taxon>
        <taxon>Agaricomycotina</taxon>
        <taxon>Agaricomycetes</taxon>
        <taxon>Agaricomycetidae</taxon>
        <taxon>Agaricales</taxon>
        <taxon>Marasmiineae</taxon>
        <taxon>Mycenaceae</taxon>
        <taxon>Mycena</taxon>
    </lineage>
</organism>
<keyword evidence="1" id="KW-1133">Transmembrane helix</keyword>
<keyword evidence="1" id="KW-0812">Transmembrane</keyword>
<dbReference type="Pfam" id="PF20152">
    <property type="entry name" value="DUF6534"/>
    <property type="match status" value="1"/>
</dbReference>
<evidence type="ECO:0000256" key="1">
    <source>
        <dbReference type="SAM" id="Phobius"/>
    </source>
</evidence>
<evidence type="ECO:0000313" key="4">
    <source>
        <dbReference type="Proteomes" id="UP001215598"/>
    </source>
</evidence>
<accession>A0AAD7JL81</accession>
<comment type="caution">
    <text evidence="3">The sequence shown here is derived from an EMBL/GenBank/DDBJ whole genome shotgun (WGS) entry which is preliminary data.</text>
</comment>
<evidence type="ECO:0000313" key="3">
    <source>
        <dbReference type="EMBL" id="KAJ7765660.1"/>
    </source>
</evidence>